<gene>
    <name evidence="4" type="ORF">J9317_14360</name>
</gene>
<dbReference type="Proteomes" id="UP000682403">
    <property type="component" value="Unassembled WGS sequence"/>
</dbReference>
<dbReference type="SUPFAM" id="SSF55729">
    <property type="entry name" value="Acyl-CoA N-acyltransferases (Nat)"/>
    <property type="match status" value="1"/>
</dbReference>
<proteinExistence type="predicted"/>
<name>A0ABS5LGS7_9BACI</name>
<evidence type="ECO:0000259" key="3">
    <source>
        <dbReference type="PROSITE" id="PS51186"/>
    </source>
</evidence>
<sequence>MNELIAKEINIEEHHMDGLSNLLKLVVEEGSAVGFMPPMPLAAAAEYWKSLPSKGVILFTVEINGVIAGSVQLHLSLKQNGLHRAEIAKLMTHPNYRKRGIARLLMEKAEQRAGEEHRSLLVLDTREGAPSNNLYVSMGYTAAGIIPAYAKSADGSLHSTVIYYKQLVEA</sequence>
<accession>A0ABS5LGS7</accession>
<dbReference type="EMBL" id="JAGVRK010000001">
    <property type="protein sequence ID" value="MBS2969950.1"/>
    <property type="molecule type" value="Genomic_DNA"/>
</dbReference>
<feature type="domain" description="N-acetyltransferase" evidence="3">
    <location>
        <begin position="9"/>
        <end position="169"/>
    </location>
</feature>
<comment type="caution">
    <text evidence="4">The sequence shown here is derived from an EMBL/GenBank/DDBJ whole genome shotgun (WGS) entry which is preliminary data.</text>
</comment>
<organism evidence="4 5">
    <name type="scientific">Metabacillus flavus</name>
    <dbReference type="NCBI Taxonomy" id="2823519"/>
    <lineage>
        <taxon>Bacteria</taxon>
        <taxon>Bacillati</taxon>
        <taxon>Bacillota</taxon>
        <taxon>Bacilli</taxon>
        <taxon>Bacillales</taxon>
        <taxon>Bacillaceae</taxon>
        <taxon>Metabacillus</taxon>
    </lineage>
</organism>
<dbReference type="CDD" id="cd04301">
    <property type="entry name" value="NAT_SF"/>
    <property type="match status" value="1"/>
</dbReference>
<evidence type="ECO:0000313" key="4">
    <source>
        <dbReference type="EMBL" id="MBS2969950.1"/>
    </source>
</evidence>
<dbReference type="RefSeq" id="WP_211562410.1">
    <property type="nucleotide sequence ID" value="NZ_JAGVRK010000001.1"/>
</dbReference>
<keyword evidence="1" id="KW-0808">Transferase</keyword>
<dbReference type="InterPro" id="IPR050832">
    <property type="entry name" value="Bact_Acetyltransf"/>
</dbReference>
<dbReference type="InterPro" id="IPR016181">
    <property type="entry name" value="Acyl_CoA_acyltransferase"/>
</dbReference>
<reference evidence="4 5" key="1">
    <citation type="submission" date="2021-04" db="EMBL/GenBank/DDBJ databases">
        <title>Metabacillus sp. strain KIGAM252 whole genome sequence.</title>
        <authorList>
            <person name="Seo M.-J."/>
            <person name="Cho E.-S."/>
            <person name="Hwang C.Y."/>
            <person name="Yoon D.J."/>
        </authorList>
    </citation>
    <scope>NUCLEOTIDE SEQUENCE [LARGE SCALE GENOMIC DNA]</scope>
    <source>
        <strain evidence="4 5">KIGAM252</strain>
    </source>
</reference>
<dbReference type="PANTHER" id="PTHR43877">
    <property type="entry name" value="AMINOALKYLPHOSPHONATE N-ACETYLTRANSFERASE-RELATED-RELATED"/>
    <property type="match status" value="1"/>
</dbReference>
<evidence type="ECO:0000313" key="5">
    <source>
        <dbReference type="Proteomes" id="UP000682403"/>
    </source>
</evidence>
<dbReference type="PROSITE" id="PS51186">
    <property type="entry name" value="GNAT"/>
    <property type="match status" value="1"/>
</dbReference>
<evidence type="ECO:0000256" key="1">
    <source>
        <dbReference type="ARBA" id="ARBA00022679"/>
    </source>
</evidence>
<protein>
    <submittedName>
        <fullName evidence="4">GNAT family N-acetyltransferase</fullName>
    </submittedName>
</protein>
<dbReference type="Gene3D" id="3.40.630.30">
    <property type="match status" value="1"/>
</dbReference>
<keyword evidence="2" id="KW-0012">Acyltransferase</keyword>
<keyword evidence="5" id="KW-1185">Reference proteome</keyword>
<dbReference type="PANTHER" id="PTHR43877:SF1">
    <property type="entry name" value="ACETYLTRANSFERASE"/>
    <property type="match status" value="1"/>
</dbReference>
<dbReference type="Pfam" id="PF00583">
    <property type="entry name" value="Acetyltransf_1"/>
    <property type="match status" value="1"/>
</dbReference>
<evidence type="ECO:0000256" key="2">
    <source>
        <dbReference type="ARBA" id="ARBA00023315"/>
    </source>
</evidence>
<dbReference type="InterPro" id="IPR000182">
    <property type="entry name" value="GNAT_dom"/>
</dbReference>